<dbReference type="Gene3D" id="3.30.160.430">
    <property type="match status" value="1"/>
</dbReference>
<dbReference type="Proteomes" id="UP000253551">
    <property type="component" value="Unassembled WGS sequence"/>
</dbReference>
<keyword evidence="9" id="KW-1185">Reference proteome</keyword>
<keyword evidence="6" id="KW-0131">Cell cycle</keyword>
<keyword evidence="4" id="KW-0175">Coiled coil</keyword>
<evidence type="ECO:0000256" key="7">
    <source>
        <dbReference type="ARBA" id="ARBA00023328"/>
    </source>
</evidence>
<comment type="caution">
    <text evidence="8">The sequence shown here is derived from an EMBL/GenBank/DDBJ whole genome shotgun (WGS) entry which is preliminary data.</text>
</comment>
<organism evidence="8 9">
    <name type="scientific">Rhizopus stolonifer</name>
    <name type="common">Rhizopus nigricans</name>
    <dbReference type="NCBI Taxonomy" id="4846"/>
    <lineage>
        <taxon>Eukaryota</taxon>
        <taxon>Fungi</taxon>
        <taxon>Fungi incertae sedis</taxon>
        <taxon>Mucoromycota</taxon>
        <taxon>Mucoromycotina</taxon>
        <taxon>Mucoromycetes</taxon>
        <taxon>Mucorales</taxon>
        <taxon>Mucorineae</taxon>
        <taxon>Rhizopodaceae</taxon>
        <taxon>Rhizopus</taxon>
    </lineage>
</organism>
<dbReference type="AlphaFoldDB" id="A0A367IMG4"/>
<evidence type="ECO:0000256" key="4">
    <source>
        <dbReference type="ARBA" id="ARBA00023054"/>
    </source>
</evidence>
<evidence type="ECO:0000256" key="6">
    <source>
        <dbReference type="ARBA" id="ARBA00023306"/>
    </source>
</evidence>
<keyword evidence="5" id="KW-0539">Nucleus</keyword>
<reference evidence="8 9" key="1">
    <citation type="journal article" date="2018" name="G3 (Bethesda)">
        <title>Phylogenetic and Phylogenomic Definition of Rhizopus Species.</title>
        <authorList>
            <person name="Gryganskyi A.P."/>
            <person name="Golan J."/>
            <person name="Dolatabadi S."/>
            <person name="Mondo S."/>
            <person name="Robb S."/>
            <person name="Idnurm A."/>
            <person name="Muszewska A."/>
            <person name="Steczkiewicz K."/>
            <person name="Masonjones S."/>
            <person name="Liao H.L."/>
            <person name="Gajdeczka M.T."/>
            <person name="Anike F."/>
            <person name="Vuek A."/>
            <person name="Anishchenko I.M."/>
            <person name="Voigt K."/>
            <person name="de Hoog G.S."/>
            <person name="Smith M.E."/>
            <person name="Heitman J."/>
            <person name="Vilgalys R."/>
            <person name="Stajich J.E."/>
        </authorList>
    </citation>
    <scope>NUCLEOTIDE SEQUENCE [LARGE SCALE GENOMIC DNA]</scope>
    <source>
        <strain evidence="8 9">LSU 92-RS-03</strain>
    </source>
</reference>
<dbReference type="InterPro" id="IPR038066">
    <property type="entry name" value="Spc24_Fungi_globular_sf"/>
</dbReference>
<evidence type="ECO:0000256" key="1">
    <source>
        <dbReference type="ARBA" id="ARBA00004123"/>
    </source>
</evidence>
<comment type="subcellular location">
    <subcellularLocation>
        <location evidence="2">Chromosome</location>
        <location evidence="2">Centromere</location>
    </subcellularLocation>
    <subcellularLocation>
        <location evidence="1">Nucleus</location>
    </subcellularLocation>
</comment>
<protein>
    <submittedName>
        <fullName evidence="8">Uncharacterized protein</fullName>
    </submittedName>
</protein>
<name>A0A367IMG4_RHIST</name>
<dbReference type="GO" id="GO:0005634">
    <property type="term" value="C:nucleus"/>
    <property type="evidence" value="ECO:0007669"/>
    <property type="project" value="UniProtKB-SubCell"/>
</dbReference>
<dbReference type="GO" id="GO:0000775">
    <property type="term" value="C:chromosome, centromeric region"/>
    <property type="evidence" value="ECO:0007669"/>
    <property type="project" value="UniProtKB-SubCell"/>
</dbReference>
<evidence type="ECO:0000256" key="5">
    <source>
        <dbReference type="ARBA" id="ARBA00023242"/>
    </source>
</evidence>
<proteinExistence type="predicted"/>
<gene>
    <name evidence="8" type="ORF">CU098_007853</name>
</gene>
<evidence type="ECO:0000256" key="2">
    <source>
        <dbReference type="ARBA" id="ARBA00004584"/>
    </source>
</evidence>
<accession>A0A367IMG4</accession>
<evidence type="ECO:0000313" key="8">
    <source>
        <dbReference type="EMBL" id="RCH78859.1"/>
    </source>
</evidence>
<dbReference type="EMBL" id="PJQM01006950">
    <property type="protein sequence ID" value="RCH78859.1"/>
    <property type="molecule type" value="Genomic_DNA"/>
</dbReference>
<evidence type="ECO:0000313" key="9">
    <source>
        <dbReference type="Proteomes" id="UP000253551"/>
    </source>
</evidence>
<sequence length="54" mass="6279">GLGVHSKEREGQVTEFELESYDKQHIVSLDLTKYSDSFITSYIWKRLSIGIDMK</sequence>
<feature type="non-terminal residue" evidence="8">
    <location>
        <position position="1"/>
    </location>
</feature>
<keyword evidence="3" id="KW-0158">Chromosome</keyword>
<dbReference type="OrthoDB" id="2271233at2759"/>
<evidence type="ECO:0000256" key="3">
    <source>
        <dbReference type="ARBA" id="ARBA00022454"/>
    </source>
</evidence>
<keyword evidence="7" id="KW-0137">Centromere</keyword>